<proteinExistence type="predicted"/>
<protein>
    <submittedName>
        <fullName evidence="1">Uncharacterized protein</fullName>
    </submittedName>
</protein>
<dbReference type="AlphaFoldDB" id="L8JP86"/>
<evidence type="ECO:0000313" key="2">
    <source>
        <dbReference type="Proteomes" id="UP000011135"/>
    </source>
</evidence>
<evidence type="ECO:0000313" key="1">
    <source>
        <dbReference type="EMBL" id="ELR69197.1"/>
    </source>
</evidence>
<organism evidence="1 2">
    <name type="scientific">Fulvivirga imtechensis AK7</name>
    <dbReference type="NCBI Taxonomy" id="1237149"/>
    <lineage>
        <taxon>Bacteria</taxon>
        <taxon>Pseudomonadati</taxon>
        <taxon>Bacteroidota</taxon>
        <taxon>Cytophagia</taxon>
        <taxon>Cytophagales</taxon>
        <taxon>Fulvivirgaceae</taxon>
        <taxon>Fulvivirga</taxon>
    </lineage>
</organism>
<comment type="caution">
    <text evidence="1">The sequence shown here is derived from an EMBL/GenBank/DDBJ whole genome shotgun (WGS) entry which is preliminary data.</text>
</comment>
<dbReference type="STRING" id="1237149.C900_05393"/>
<sequence length="69" mass="8317">MDVFPLEEIKRVVNEQLEDVEYREKRARSPKMKRALKHSVKFWKSVKHHLNNPNRNIDYVNLDGDPLLM</sequence>
<keyword evidence="2" id="KW-1185">Reference proteome</keyword>
<accession>L8JP86</accession>
<dbReference type="EMBL" id="AMZN01000082">
    <property type="protein sequence ID" value="ELR69197.1"/>
    <property type="molecule type" value="Genomic_DNA"/>
</dbReference>
<reference evidence="1 2" key="1">
    <citation type="submission" date="2012-12" db="EMBL/GenBank/DDBJ databases">
        <title>Genome assembly of Fulvivirga imtechensis AK7.</title>
        <authorList>
            <person name="Nupur N."/>
            <person name="Khatri I."/>
            <person name="Kumar R."/>
            <person name="Subramanian S."/>
            <person name="Pinnaka A."/>
        </authorList>
    </citation>
    <scope>NUCLEOTIDE SEQUENCE [LARGE SCALE GENOMIC DNA]</scope>
    <source>
        <strain evidence="1 2">AK7</strain>
    </source>
</reference>
<dbReference type="Proteomes" id="UP000011135">
    <property type="component" value="Unassembled WGS sequence"/>
</dbReference>
<name>L8JP86_9BACT</name>
<gene>
    <name evidence="1" type="ORF">C900_05393</name>
</gene>
<dbReference type="RefSeq" id="WP_009582484.1">
    <property type="nucleotide sequence ID" value="NZ_AMZN01000082.1"/>
</dbReference>